<evidence type="ECO:0000313" key="5">
    <source>
        <dbReference type="EMBL" id="MFC4987122.1"/>
    </source>
</evidence>
<dbReference type="Gene3D" id="2.60.40.790">
    <property type="match status" value="1"/>
</dbReference>
<dbReference type="Proteomes" id="UP001595925">
    <property type="component" value="Unassembled WGS sequence"/>
</dbReference>
<dbReference type="AlphaFoldDB" id="A0ABD5QC58"/>
<dbReference type="Pfam" id="PF00011">
    <property type="entry name" value="HSP20"/>
    <property type="match status" value="1"/>
</dbReference>
<evidence type="ECO:0000313" key="6">
    <source>
        <dbReference type="Proteomes" id="UP001595925"/>
    </source>
</evidence>
<comment type="caution">
    <text evidence="5">The sequence shown here is derived from an EMBL/GenBank/DDBJ whole genome shotgun (WGS) entry which is preliminary data.</text>
</comment>
<dbReference type="EMBL" id="JBHSJG010000018">
    <property type="protein sequence ID" value="MFC4987122.1"/>
    <property type="molecule type" value="Genomic_DNA"/>
</dbReference>
<sequence length="163" mass="18062">MGRNPFDEVEELLNRLSRQVEEGMARGSGFPSPGSVAVDVADHDDEYVVTADLPGYEIDDIDLRLAEGTLRIEADREDRREYEADVGIGSDDGKDEGTEITTADDEPTHYIRRERTRQSVSRRLRLPEPVDEEGVSASYANGVLTVTLPKLSPGGDSRRIDID</sequence>
<evidence type="ECO:0000256" key="2">
    <source>
        <dbReference type="RuleBase" id="RU003616"/>
    </source>
</evidence>
<evidence type="ECO:0000256" key="1">
    <source>
        <dbReference type="PROSITE-ProRule" id="PRU00285"/>
    </source>
</evidence>
<name>A0ABD5QC58_9EURY</name>
<evidence type="ECO:0000259" key="4">
    <source>
        <dbReference type="PROSITE" id="PS01031"/>
    </source>
</evidence>
<dbReference type="InterPro" id="IPR031107">
    <property type="entry name" value="Small_HSP"/>
</dbReference>
<dbReference type="PROSITE" id="PS01031">
    <property type="entry name" value="SHSP"/>
    <property type="match status" value="1"/>
</dbReference>
<dbReference type="InterPro" id="IPR008978">
    <property type="entry name" value="HSP20-like_chaperone"/>
</dbReference>
<feature type="compositionally biased region" description="Basic and acidic residues" evidence="3">
    <location>
        <begin position="106"/>
        <end position="117"/>
    </location>
</feature>
<dbReference type="RefSeq" id="WP_114578216.1">
    <property type="nucleotide sequence ID" value="NZ_JAIVEF010000007.1"/>
</dbReference>
<feature type="region of interest" description="Disordered" evidence="3">
    <location>
        <begin position="76"/>
        <end position="141"/>
    </location>
</feature>
<proteinExistence type="inferred from homology"/>
<dbReference type="PANTHER" id="PTHR11527">
    <property type="entry name" value="HEAT-SHOCK PROTEIN 20 FAMILY MEMBER"/>
    <property type="match status" value="1"/>
</dbReference>
<evidence type="ECO:0000256" key="3">
    <source>
        <dbReference type="SAM" id="MobiDB-lite"/>
    </source>
</evidence>
<comment type="similarity">
    <text evidence="1 2">Belongs to the small heat shock protein (HSP20) family.</text>
</comment>
<dbReference type="SUPFAM" id="SSF49764">
    <property type="entry name" value="HSP20-like chaperones"/>
    <property type="match status" value="1"/>
</dbReference>
<accession>A0ABD5QC58</accession>
<dbReference type="InterPro" id="IPR002068">
    <property type="entry name" value="A-crystallin/Hsp20_dom"/>
</dbReference>
<organism evidence="5 6">
    <name type="scientific">Saliphagus infecundisoli</name>
    <dbReference type="NCBI Taxonomy" id="1849069"/>
    <lineage>
        <taxon>Archaea</taxon>
        <taxon>Methanobacteriati</taxon>
        <taxon>Methanobacteriota</taxon>
        <taxon>Stenosarchaea group</taxon>
        <taxon>Halobacteria</taxon>
        <taxon>Halobacteriales</taxon>
        <taxon>Natrialbaceae</taxon>
        <taxon>Saliphagus</taxon>
    </lineage>
</organism>
<keyword evidence="6" id="KW-1185">Reference proteome</keyword>
<feature type="domain" description="SHSP" evidence="4">
    <location>
        <begin position="29"/>
        <end position="163"/>
    </location>
</feature>
<protein>
    <submittedName>
        <fullName evidence="5">Hsp20/alpha crystallin family protein</fullName>
    </submittedName>
</protein>
<reference evidence="5 6" key="1">
    <citation type="journal article" date="2019" name="Int. J. Syst. Evol. Microbiol.">
        <title>The Global Catalogue of Microorganisms (GCM) 10K type strain sequencing project: providing services to taxonomists for standard genome sequencing and annotation.</title>
        <authorList>
            <consortium name="The Broad Institute Genomics Platform"/>
            <consortium name="The Broad Institute Genome Sequencing Center for Infectious Disease"/>
            <person name="Wu L."/>
            <person name="Ma J."/>
        </authorList>
    </citation>
    <scope>NUCLEOTIDE SEQUENCE [LARGE SCALE GENOMIC DNA]</scope>
    <source>
        <strain evidence="5 6">CGMCC 1.15824</strain>
    </source>
</reference>
<gene>
    <name evidence="5" type="ORF">ACFPFO_04955</name>
</gene>